<accession>A0A7J4XDJ1</accession>
<dbReference type="Gene3D" id="2.40.170.20">
    <property type="entry name" value="TonB-dependent receptor, beta-barrel domain"/>
    <property type="match status" value="1"/>
</dbReference>
<evidence type="ECO:0000256" key="5">
    <source>
        <dbReference type="ARBA" id="ARBA00023077"/>
    </source>
</evidence>
<evidence type="ECO:0000256" key="7">
    <source>
        <dbReference type="ARBA" id="ARBA00023237"/>
    </source>
</evidence>
<gene>
    <name evidence="13" type="ORF">F3F73_20355</name>
</gene>
<keyword evidence="6 8" id="KW-0472">Membrane</keyword>
<dbReference type="InterPro" id="IPR039426">
    <property type="entry name" value="TonB-dep_rcpt-like"/>
</dbReference>
<dbReference type="Pfam" id="PF00593">
    <property type="entry name" value="TonB_dep_Rec_b-barrel"/>
    <property type="match status" value="1"/>
</dbReference>
<feature type="signal peptide" evidence="10">
    <location>
        <begin position="1"/>
        <end position="22"/>
    </location>
</feature>
<evidence type="ECO:0000259" key="12">
    <source>
        <dbReference type="Pfam" id="PF07715"/>
    </source>
</evidence>
<evidence type="ECO:0000259" key="11">
    <source>
        <dbReference type="Pfam" id="PF00593"/>
    </source>
</evidence>
<sequence length="914" mass="101382">MKQHRLIFLQTVSFCFSLLAMSLDGFSQKPSAVPLDSLITVGYATGNIKNLSGSVEKITELQMNRDQILNPLDAIRGRVPGLTIQKGTNGTATLDAVRLRGTTSLTSGNDPLIIVDGVFGDLNMLSSIYPTDIESFTILKDASETAQYGSRGASGVIEVTTKKGVSGKNRISYNGSFGIATVYKNLKMLPAGAFRQVAAEQGISILDLGNNTDFQKEIEQTGFQQNHHIAFYGGSDASNYRVSLGYVDRQGVILNEDMKNFTSNMNMTQKIFGDFIRCELGMFGSVQKNHNLFDYQKTFYSAATFNPTFPNHKNTETGSWDQITNASQITNPLAWMEVKDHDATSHISTHAKLTFNLLDELKLVMFGSYTYNIVENSQYLPTSVWAHGQAYKGTQKMESLLGNLMLTYKKNWRKHYFDVLALAELQKETYTGYYTTVTNFSTDLFGYDNLQAGAVRLWEGTNSYYEEPHLASFMGRFNYTYADRYILTVNARTDASSKFGNNHKWGFFPSVSAAWAVSEEKFMKRIPLVDNLKLRVGYGLAGNQNGIDSYTTLRLVRPNGVVPVGNSAVVTLGEMQNINPDLKWEVKHTFNAGADLGMFGNRLLFSINYYNSKTTDMLYLYNVSVPPFAYNTLLANIGSMRNSGTEIAIGITPLKTRDMELNINANITFQRNKLLSLSGDYNGENISAPEYKSLASLDGAGFHGGYNHIVYQIVGQPLGVFYLPHSSGLVSDGNGGYTYGIADLNGGGVSLEDGEDRYVAGQAVPKTLLGSNISFRYKRFDVSLQVNGAFGHKIYNGTSLTYMNMNIFPDYNVMEEAPRRNIKDQTATDYWLEKGDYINFDYLTIGWDVPLGKSRKYIQSLRLALTVNNLATITGYSGLSPMINSSTVNSTLGVDDKRGYPLARTYTLGLSINF</sequence>
<evidence type="ECO:0000256" key="4">
    <source>
        <dbReference type="ARBA" id="ARBA00022692"/>
    </source>
</evidence>
<evidence type="ECO:0000256" key="9">
    <source>
        <dbReference type="RuleBase" id="RU003357"/>
    </source>
</evidence>
<evidence type="ECO:0000256" key="10">
    <source>
        <dbReference type="SAM" id="SignalP"/>
    </source>
</evidence>
<keyword evidence="7 8" id="KW-0998">Cell outer membrane</keyword>
<evidence type="ECO:0000313" key="14">
    <source>
        <dbReference type="Proteomes" id="UP000422221"/>
    </source>
</evidence>
<dbReference type="NCBIfam" id="TIGR04057">
    <property type="entry name" value="SusC_RagA_signa"/>
    <property type="match status" value="1"/>
</dbReference>
<name>A0A7J4XDJ1_9BACE</name>
<comment type="similarity">
    <text evidence="8 9">Belongs to the TonB-dependent receptor family.</text>
</comment>
<keyword evidence="5 9" id="KW-0798">TonB box</keyword>
<feature type="domain" description="TonB-dependent receptor-like beta-barrel" evidence="11">
    <location>
        <begin position="299"/>
        <end position="870"/>
    </location>
</feature>
<dbReference type="AlphaFoldDB" id="A0A7J4XDJ1"/>
<dbReference type="NCBIfam" id="TIGR04056">
    <property type="entry name" value="OMP_RagA_SusC"/>
    <property type="match status" value="1"/>
</dbReference>
<evidence type="ECO:0000256" key="8">
    <source>
        <dbReference type="PROSITE-ProRule" id="PRU01360"/>
    </source>
</evidence>
<proteinExistence type="inferred from homology"/>
<dbReference type="PROSITE" id="PS52016">
    <property type="entry name" value="TONB_DEPENDENT_REC_3"/>
    <property type="match status" value="1"/>
</dbReference>
<dbReference type="EMBL" id="VWMK01000026">
    <property type="protein sequence ID" value="KAA3758597.1"/>
    <property type="molecule type" value="Genomic_DNA"/>
</dbReference>
<reference evidence="13 14" key="1">
    <citation type="journal article" date="2019" name="Nat. Med.">
        <title>A library of human gut bacterial isolates paired with longitudinal multiomics data enables mechanistic microbiome research.</title>
        <authorList>
            <person name="Poyet M."/>
            <person name="Groussin M."/>
            <person name="Gibbons S.M."/>
            <person name="Avila-Pacheco J."/>
            <person name="Jiang X."/>
            <person name="Kearney S.M."/>
            <person name="Perrotta A.R."/>
            <person name="Berdy B."/>
            <person name="Zhao S."/>
            <person name="Lieberman T.D."/>
            <person name="Swanson P.K."/>
            <person name="Smith M."/>
            <person name="Roesemann S."/>
            <person name="Alexander J.E."/>
            <person name="Rich S.A."/>
            <person name="Livny J."/>
            <person name="Vlamakis H."/>
            <person name="Clish C."/>
            <person name="Bullock K."/>
            <person name="Deik A."/>
            <person name="Scott J."/>
            <person name="Pierce K.A."/>
            <person name="Xavier R.J."/>
            <person name="Alm E.J."/>
        </authorList>
    </citation>
    <scope>NUCLEOTIDE SEQUENCE [LARGE SCALE GENOMIC DNA]</scope>
    <source>
        <strain evidence="13 14">BIOML-A10</strain>
    </source>
</reference>
<dbReference type="RefSeq" id="WP_005923460.1">
    <property type="nucleotide sequence ID" value="NZ_CABKSE010000001.1"/>
</dbReference>
<keyword evidence="10" id="KW-0732">Signal</keyword>
<evidence type="ECO:0000313" key="13">
    <source>
        <dbReference type="EMBL" id="KAA3758597.1"/>
    </source>
</evidence>
<organism evidence="13 14">
    <name type="scientific">Bacteroides salyersiae</name>
    <dbReference type="NCBI Taxonomy" id="291644"/>
    <lineage>
        <taxon>Bacteria</taxon>
        <taxon>Pseudomonadati</taxon>
        <taxon>Bacteroidota</taxon>
        <taxon>Bacteroidia</taxon>
        <taxon>Bacteroidales</taxon>
        <taxon>Bacteroidaceae</taxon>
        <taxon>Bacteroides</taxon>
    </lineage>
</organism>
<dbReference type="InterPro" id="IPR036942">
    <property type="entry name" value="Beta-barrel_TonB_sf"/>
</dbReference>
<evidence type="ECO:0000256" key="6">
    <source>
        <dbReference type="ARBA" id="ARBA00023136"/>
    </source>
</evidence>
<protein>
    <submittedName>
        <fullName evidence="13">SusC/RagA family TonB-linked outer membrane protein</fullName>
    </submittedName>
</protein>
<dbReference type="GO" id="GO:0009279">
    <property type="term" value="C:cell outer membrane"/>
    <property type="evidence" value="ECO:0007669"/>
    <property type="project" value="UniProtKB-SubCell"/>
</dbReference>
<dbReference type="Gene3D" id="2.170.130.10">
    <property type="entry name" value="TonB-dependent receptor, plug domain"/>
    <property type="match status" value="1"/>
</dbReference>
<dbReference type="Proteomes" id="UP000422221">
    <property type="component" value="Unassembled WGS sequence"/>
</dbReference>
<dbReference type="FunFam" id="2.40.170.20:FF:000008">
    <property type="entry name" value="TonB-linked outer membrane protein, SusC/RagA family"/>
    <property type="match status" value="1"/>
</dbReference>
<dbReference type="Pfam" id="PF07715">
    <property type="entry name" value="Plug"/>
    <property type="match status" value="1"/>
</dbReference>
<dbReference type="InterPro" id="IPR012910">
    <property type="entry name" value="Plug_dom"/>
</dbReference>
<keyword evidence="2 8" id="KW-0813">Transport</keyword>
<dbReference type="InterPro" id="IPR037066">
    <property type="entry name" value="Plug_dom_sf"/>
</dbReference>
<dbReference type="InterPro" id="IPR023997">
    <property type="entry name" value="TonB-dep_OMP_SusC/RagA_CS"/>
</dbReference>
<keyword evidence="3 8" id="KW-1134">Transmembrane beta strand</keyword>
<evidence type="ECO:0000256" key="2">
    <source>
        <dbReference type="ARBA" id="ARBA00022448"/>
    </source>
</evidence>
<dbReference type="InterPro" id="IPR000531">
    <property type="entry name" value="Beta-barrel_TonB"/>
</dbReference>
<evidence type="ECO:0000256" key="1">
    <source>
        <dbReference type="ARBA" id="ARBA00004571"/>
    </source>
</evidence>
<comment type="subcellular location">
    <subcellularLocation>
        <location evidence="1 8">Cell outer membrane</location>
        <topology evidence="1 8">Multi-pass membrane protein</topology>
    </subcellularLocation>
</comment>
<dbReference type="InterPro" id="IPR023996">
    <property type="entry name" value="TonB-dep_OMP_SusC/RagA"/>
</dbReference>
<comment type="caution">
    <text evidence="13">The sequence shown here is derived from an EMBL/GenBank/DDBJ whole genome shotgun (WGS) entry which is preliminary data.</text>
</comment>
<evidence type="ECO:0000256" key="3">
    <source>
        <dbReference type="ARBA" id="ARBA00022452"/>
    </source>
</evidence>
<keyword evidence="4 8" id="KW-0812">Transmembrane</keyword>
<feature type="domain" description="TonB-dependent receptor plug" evidence="12">
    <location>
        <begin position="49"/>
        <end position="156"/>
    </location>
</feature>
<feature type="chain" id="PRO_5029697848" evidence="10">
    <location>
        <begin position="23"/>
        <end position="914"/>
    </location>
</feature>
<dbReference type="SUPFAM" id="SSF56935">
    <property type="entry name" value="Porins"/>
    <property type="match status" value="1"/>
</dbReference>